<organism evidence="17">
    <name type="scientific">Brillia bifasciata</name>
    <dbReference type="NCBI Taxonomy" id="2970798"/>
    <lineage>
        <taxon>Eukaryota</taxon>
        <taxon>Metazoa</taxon>
        <taxon>Ecdysozoa</taxon>
        <taxon>Arthropoda</taxon>
        <taxon>Hexapoda</taxon>
        <taxon>Insecta</taxon>
        <taxon>Pterygota</taxon>
        <taxon>Neoptera</taxon>
        <taxon>Endopterygota</taxon>
        <taxon>Diptera</taxon>
        <taxon>Nematocera</taxon>
        <taxon>Chironomoidea</taxon>
        <taxon>Chironomidae</taxon>
        <taxon>Brillia</taxon>
    </lineage>
</organism>
<evidence type="ECO:0000256" key="14">
    <source>
        <dbReference type="ARBA" id="ARBA00031019"/>
    </source>
</evidence>
<feature type="transmembrane region" description="Helical" evidence="16">
    <location>
        <begin position="48"/>
        <end position="69"/>
    </location>
</feature>
<evidence type="ECO:0000256" key="3">
    <source>
        <dbReference type="ARBA" id="ARBA00012944"/>
    </source>
</evidence>
<feature type="transmembrane region" description="Helical" evidence="16">
    <location>
        <begin position="143"/>
        <end position="166"/>
    </location>
</feature>
<dbReference type="PANTHER" id="PTHR11435">
    <property type="entry name" value="NADH UBIQUINONE OXIDOREDUCTASE SUBUNIT ND6"/>
    <property type="match status" value="1"/>
</dbReference>
<evidence type="ECO:0000256" key="15">
    <source>
        <dbReference type="ARBA" id="ARBA00049551"/>
    </source>
</evidence>
<keyword evidence="5" id="KW-0813">Transport</keyword>
<evidence type="ECO:0000256" key="7">
    <source>
        <dbReference type="ARBA" id="ARBA00022692"/>
    </source>
</evidence>
<dbReference type="GO" id="GO:0031966">
    <property type="term" value="C:mitochondrial membrane"/>
    <property type="evidence" value="ECO:0007669"/>
    <property type="project" value="UniProtKB-SubCell"/>
</dbReference>
<reference evidence="17" key="1">
    <citation type="journal article" date="2022" name="Zool. Scr.">
        <title>Mitogenomes provide new insights into the evolutionary history of Prodiamesinae (Diptera: Chironomidae).</title>
        <authorList>
            <person name="Lin X.-L."/>
            <person name="Zhao Y.-M."/>
            <person name="Yan L.-P."/>
            <person name="Liu W.-B."/>
            <person name="Bu W.-J."/>
            <person name="Wang X.-H."/>
            <person name="Zheng C.-G."/>
        </authorList>
    </citation>
    <scope>NUCLEOTIDE SEQUENCE</scope>
</reference>
<keyword evidence="11" id="KW-0520">NAD</keyword>
<dbReference type="EMBL" id="MZ424310">
    <property type="protein sequence ID" value="UVG40800.1"/>
    <property type="molecule type" value="Genomic_DNA"/>
</dbReference>
<evidence type="ECO:0000256" key="1">
    <source>
        <dbReference type="ARBA" id="ARBA00004225"/>
    </source>
</evidence>
<gene>
    <name evidence="17" type="primary">ND6</name>
</gene>
<comment type="catalytic activity">
    <reaction evidence="15">
        <text>a ubiquinone + NADH + 5 H(+)(in) = a ubiquinol + NAD(+) + 4 H(+)(out)</text>
        <dbReference type="Rhea" id="RHEA:29091"/>
        <dbReference type="Rhea" id="RHEA-COMP:9565"/>
        <dbReference type="Rhea" id="RHEA-COMP:9566"/>
        <dbReference type="ChEBI" id="CHEBI:15378"/>
        <dbReference type="ChEBI" id="CHEBI:16389"/>
        <dbReference type="ChEBI" id="CHEBI:17976"/>
        <dbReference type="ChEBI" id="CHEBI:57540"/>
        <dbReference type="ChEBI" id="CHEBI:57945"/>
        <dbReference type="EC" id="7.1.1.2"/>
    </reaction>
</comment>
<keyword evidence="13 16" id="KW-0472">Membrane</keyword>
<dbReference type="InterPro" id="IPR050269">
    <property type="entry name" value="ComplexI_Subunit6"/>
</dbReference>
<keyword evidence="12 17" id="KW-0496">Mitochondrion</keyword>
<evidence type="ECO:0000256" key="4">
    <source>
        <dbReference type="ARBA" id="ARBA00021095"/>
    </source>
</evidence>
<comment type="subcellular location">
    <subcellularLocation>
        <location evidence="1">Mitochondrion membrane</location>
        <topology evidence="1">Multi-pass membrane protein</topology>
    </subcellularLocation>
</comment>
<dbReference type="EC" id="7.1.1.2" evidence="3"/>
<dbReference type="RefSeq" id="YP_010471461.1">
    <property type="nucleotide sequence ID" value="NC_066057.1"/>
</dbReference>
<proteinExistence type="inferred from homology"/>
<keyword evidence="7 16" id="KW-0812">Transmembrane</keyword>
<evidence type="ECO:0000256" key="6">
    <source>
        <dbReference type="ARBA" id="ARBA00022660"/>
    </source>
</evidence>
<evidence type="ECO:0000256" key="2">
    <source>
        <dbReference type="ARBA" id="ARBA00005698"/>
    </source>
</evidence>
<keyword evidence="8" id="KW-1278">Translocase</keyword>
<keyword evidence="10 16" id="KW-1133">Transmembrane helix</keyword>
<evidence type="ECO:0000256" key="9">
    <source>
        <dbReference type="ARBA" id="ARBA00022982"/>
    </source>
</evidence>
<dbReference type="PANTHER" id="PTHR11435:SF1">
    <property type="entry name" value="NADH-UBIQUINONE OXIDOREDUCTASE CHAIN 6"/>
    <property type="match status" value="1"/>
</dbReference>
<dbReference type="GO" id="GO:0008137">
    <property type="term" value="F:NADH dehydrogenase (ubiquinone) activity"/>
    <property type="evidence" value="ECO:0007669"/>
    <property type="project" value="UniProtKB-EC"/>
</dbReference>
<evidence type="ECO:0000256" key="16">
    <source>
        <dbReference type="SAM" id="Phobius"/>
    </source>
</evidence>
<geneLocation type="mitochondrion" evidence="17"/>
<name>A0A976UF35_9DIPT</name>
<evidence type="ECO:0000256" key="11">
    <source>
        <dbReference type="ARBA" id="ARBA00023027"/>
    </source>
</evidence>
<evidence type="ECO:0000256" key="12">
    <source>
        <dbReference type="ARBA" id="ARBA00023128"/>
    </source>
</evidence>
<evidence type="ECO:0000256" key="5">
    <source>
        <dbReference type="ARBA" id="ARBA00022448"/>
    </source>
</evidence>
<sequence>MFQLFILNLNIISSTIFIQLKHPLAMGFILLIQTTLICIMSGNFCQTFWFSYILFIIFLGGMLILFMYVSSLASNEMFNFSMKIIFLSMIMYFFIFIFLFILNKIFIMNYFMTNDMESISLMKSFLSENSLMLNKLYNFPNNIITILLMNYLFLTLVAVVKITNLFEGPLRPKYN</sequence>
<comment type="similarity">
    <text evidence="2">Belongs to the complex I subunit 6 family.</text>
</comment>
<evidence type="ECO:0000256" key="10">
    <source>
        <dbReference type="ARBA" id="ARBA00022989"/>
    </source>
</evidence>
<protein>
    <recommendedName>
        <fullName evidence="4">NADH-ubiquinone oxidoreductase chain 6</fullName>
        <ecNumber evidence="3">7.1.1.2</ecNumber>
    </recommendedName>
    <alternativeName>
        <fullName evidence="14">NADH dehydrogenase subunit 6</fullName>
    </alternativeName>
</protein>
<evidence type="ECO:0000256" key="13">
    <source>
        <dbReference type="ARBA" id="ARBA00023136"/>
    </source>
</evidence>
<evidence type="ECO:0000256" key="8">
    <source>
        <dbReference type="ARBA" id="ARBA00022967"/>
    </source>
</evidence>
<dbReference type="AlphaFoldDB" id="A0A976UF35"/>
<dbReference type="GeneID" id="74848451"/>
<feature type="transmembrane region" description="Helical" evidence="16">
    <location>
        <begin position="24"/>
        <end position="42"/>
    </location>
</feature>
<accession>A0A976UF35</accession>
<keyword evidence="9" id="KW-0249">Electron transport</keyword>
<evidence type="ECO:0000313" key="17">
    <source>
        <dbReference type="EMBL" id="UVG40800.1"/>
    </source>
</evidence>
<keyword evidence="6" id="KW-0679">Respiratory chain</keyword>
<dbReference type="CTD" id="4541"/>
<feature type="transmembrane region" description="Helical" evidence="16">
    <location>
        <begin position="90"/>
        <end position="112"/>
    </location>
</feature>